<organism evidence="2">
    <name type="scientific">Caenorhabditis brenneri</name>
    <name type="common">Nematode worm</name>
    <dbReference type="NCBI Taxonomy" id="135651"/>
    <lineage>
        <taxon>Eukaryota</taxon>
        <taxon>Metazoa</taxon>
        <taxon>Ecdysozoa</taxon>
        <taxon>Nematoda</taxon>
        <taxon>Chromadorea</taxon>
        <taxon>Rhabditida</taxon>
        <taxon>Rhabditina</taxon>
        <taxon>Rhabditomorpha</taxon>
        <taxon>Rhabditoidea</taxon>
        <taxon>Rhabditidae</taxon>
        <taxon>Peloderinae</taxon>
        <taxon>Caenorhabditis</taxon>
    </lineage>
</organism>
<proteinExistence type="predicted"/>
<dbReference type="EMBL" id="GL379808">
    <property type="protein sequence ID" value="EGT42140.1"/>
    <property type="molecule type" value="Genomic_DNA"/>
</dbReference>
<accession>G0MR02</accession>
<keyword evidence="2" id="KW-1185">Reference proteome</keyword>
<dbReference type="InParanoid" id="G0MR02"/>
<dbReference type="AlphaFoldDB" id="G0MR02"/>
<sequence>MSYTQLEKNNAELAKHPRRFLSMSEQTTVLKQKIDKVPHREVLEALSRNKIMATLQTFERDPVKYAVRAYGVLNGLSQKTMKNLKGKSRVRQIYVLAKEAKRAFRQQVRPEK</sequence>
<protein>
    <submittedName>
        <fullName evidence="1">Uncharacterized protein</fullName>
    </submittedName>
</protein>
<dbReference type="HOGENOM" id="CLU_2148045_0_0_1"/>
<name>G0MR02_CAEBE</name>
<dbReference type="Proteomes" id="UP000008068">
    <property type="component" value="Unassembled WGS sequence"/>
</dbReference>
<reference evidence="2" key="1">
    <citation type="submission" date="2011-07" db="EMBL/GenBank/DDBJ databases">
        <authorList>
            <consortium name="Caenorhabditis brenneri Sequencing and Analysis Consortium"/>
            <person name="Wilson R.K."/>
        </authorList>
    </citation>
    <scope>NUCLEOTIDE SEQUENCE [LARGE SCALE GENOMIC DNA]</scope>
    <source>
        <strain evidence="2">PB2801</strain>
    </source>
</reference>
<gene>
    <name evidence="1" type="ORF">CAEBREN_16368</name>
</gene>
<evidence type="ECO:0000313" key="2">
    <source>
        <dbReference type="Proteomes" id="UP000008068"/>
    </source>
</evidence>
<evidence type="ECO:0000313" key="1">
    <source>
        <dbReference type="EMBL" id="EGT42140.1"/>
    </source>
</evidence>